<reference evidence="3" key="1">
    <citation type="submission" date="2021-10" db="EMBL/GenBank/DDBJ databases">
        <title>Tropical sea cucumber genome reveals ecological adaptation and Cuvierian tubules defense mechanism.</title>
        <authorList>
            <person name="Chen T."/>
        </authorList>
    </citation>
    <scope>NUCLEOTIDE SEQUENCE</scope>
    <source>
        <strain evidence="3">Nanhai2018</strain>
        <tissue evidence="3">Muscle</tissue>
    </source>
</reference>
<organism evidence="3 4">
    <name type="scientific">Holothuria leucospilota</name>
    <name type="common">Black long sea cucumber</name>
    <name type="synonym">Mertensiothuria leucospilota</name>
    <dbReference type="NCBI Taxonomy" id="206669"/>
    <lineage>
        <taxon>Eukaryota</taxon>
        <taxon>Metazoa</taxon>
        <taxon>Echinodermata</taxon>
        <taxon>Eleutherozoa</taxon>
        <taxon>Echinozoa</taxon>
        <taxon>Holothuroidea</taxon>
        <taxon>Aspidochirotacea</taxon>
        <taxon>Aspidochirotida</taxon>
        <taxon>Holothuriidae</taxon>
        <taxon>Holothuria</taxon>
    </lineage>
</organism>
<evidence type="ECO:0000313" key="4">
    <source>
        <dbReference type="Proteomes" id="UP001152320"/>
    </source>
</evidence>
<feature type="domain" description="Dynein heavy chain linker" evidence="1">
    <location>
        <begin position="37"/>
        <end position="208"/>
    </location>
</feature>
<protein>
    <submittedName>
        <fullName evidence="3">Dynein heavy chain domain-containing protein 1</fullName>
    </submittedName>
</protein>
<dbReference type="GO" id="GO:0007018">
    <property type="term" value="P:microtubule-based movement"/>
    <property type="evidence" value="ECO:0007669"/>
    <property type="project" value="InterPro"/>
</dbReference>
<dbReference type="GO" id="GO:0030286">
    <property type="term" value="C:dynein complex"/>
    <property type="evidence" value="ECO:0007669"/>
    <property type="project" value="InterPro"/>
</dbReference>
<keyword evidence="4" id="KW-1185">Reference proteome</keyword>
<evidence type="ECO:0000259" key="2">
    <source>
        <dbReference type="Pfam" id="PF12774"/>
    </source>
</evidence>
<dbReference type="InterPro" id="IPR026983">
    <property type="entry name" value="DHC"/>
</dbReference>
<dbReference type="Gene3D" id="3.40.50.300">
    <property type="entry name" value="P-loop containing nucleotide triphosphate hydrolases"/>
    <property type="match status" value="1"/>
</dbReference>
<sequence length="583" mass="65858">MLVSPHLADLQPAAELWRSTLWQVSELVELLQECQAKEIMKAIVADPKVLSILNKRKGQKGWRELQGDNLKDVLLSVIQTEEELLHELDHHLTDARLSYPRFFFLSDSDLIDLLAHPSDRHQWVPFIRKLFPGIREVTLALTSDPYGIQSQLDLQLHADKLGAVAVRGDLNEDIKLVRPVAATSSLCKWWSSFEVSVKSTVGSILQACLEARLQDGASGNPEAILEELASFEGSAGYTEEQQDLKQAVKKSFSHWLLRFPSQCVLVGEAVLWFRQMEKVLKGGDKEDLEKARDKLQKRLSQYTGVLRDNVRQYLNSPSRARLHILLSNLLMQTLHHRDIVEGLLKLSNVDNTTFDWQKALRYSMDISTTICVHNKKEAHGSTSVETQYLFGLCHVNQLRSSFPYDYEYLGPALRLVSTPLTERCHLALTNAMKGFECGTVLGQSSSGKTESVKDLSQAMGRNLLIVECTGINNVRTLNSLLCGMIQTGSWGLLENPQSMGQGLMSVLAQQLQHIVHAYQVLHNEKYDDTYSRRGKSTVKHLRRHSVTTLHPVSSDVIPKSAKEVREKIFITARVSFYKYSMNE</sequence>
<dbReference type="InterPro" id="IPR013602">
    <property type="entry name" value="Dynein_heavy_linker"/>
</dbReference>
<dbReference type="AlphaFoldDB" id="A0A9Q1BE38"/>
<proteinExistence type="predicted"/>
<dbReference type="OrthoDB" id="5986589at2759"/>
<evidence type="ECO:0000313" key="3">
    <source>
        <dbReference type="EMBL" id="KAJ8024411.1"/>
    </source>
</evidence>
<dbReference type="GO" id="GO:0051959">
    <property type="term" value="F:dynein light intermediate chain binding"/>
    <property type="evidence" value="ECO:0007669"/>
    <property type="project" value="InterPro"/>
</dbReference>
<dbReference type="GO" id="GO:0045505">
    <property type="term" value="F:dynein intermediate chain binding"/>
    <property type="evidence" value="ECO:0007669"/>
    <property type="project" value="InterPro"/>
</dbReference>
<dbReference type="EMBL" id="JAIZAY010000018">
    <property type="protein sequence ID" value="KAJ8024411.1"/>
    <property type="molecule type" value="Genomic_DNA"/>
</dbReference>
<comment type="caution">
    <text evidence="3">The sequence shown here is derived from an EMBL/GenBank/DDBJ whole genome shotgun (WGS) entry which is preliminary data.</text>
</comment>
<dbReference type="Pfam" id="PF08393">
    <property type="entry name" value="DHC_N2"/>
    <property type="match status" value="1"/>
</dbReference>
<dbReference type="Proteomes" id="UP001152320">
    <property type="component" value="Chromosome 18"/>
</dbReference>
<dbReference type="PANTHER" id="PTHR45703:SF36">
    <property type="entry name" value="DYNEIN HEAVY CHAIN, CYTOPLASMIC"/>
    <property type="match status" value="1"/>
</dbReference>
<dbReference type="Pfam" id="PF12774">
    <property type="entry name" value="AAA_6"/>
    <property type="match status" value="1"/>
</dbReference>
<dbReference type="Gene3D" id="1.20.58.1120">
    <property type="match status" value="1"/>
</dbReference>
<accession>A0A9Q1BE38</accession>
<dbReference type="GO" id="GO:0005524">
    <property type="term" value="F:ATP binding"/>
    <property type="evidence" value="ECO:0007669"/>
    <property type="project" value="InterPro"/>
</dbReference>
<gene>
    <name evidence="3" type="ORF">HOLleu_34314</name>
</gene>
<dbReference type="Gene3D" id="3.20.180.20">
    <property type="entry name" value="Dynein heavy chain, N-terminal domain 2"/>
    <property type="match status" value="1"/>
</dbReference>
<dbReference type="PANTHER" id="PTHR45703">
    <property type="entry name" value="DYNEIN HEAVY CHAIN"/>
    <property type="match status" value="1"/>
</dbReference>
<name>A0A9Q1BE38_HOLLE</name>
<dbReference type="InterPro" id="IPR035699">
    <property type="entry name" value="AAA_6"/>
</dbReference>
<feature type="domain" description="Dynein heavy chain hydrolytic ATP-binding dynein motor region" evidence="2">
    <location>
        <begin position="404"/>
        <end position="519"/>
    </location>
</feature>
<dbReference type="InterPro" id="IPR042228">
    <property type="entry name" value="Dynein_linker_3"/>
</dbReference>
<dbReference type="InterPro" id="IPR027417">
    <property type="entry name" value="P-loop_NTPase"/>
</dbReference>
<evidence type="ECO:0000259" key="1">
    <source>
        <dbReference type="Pfam" id="PF08393"/>
    </source>
</evidence>